<dbReference type="PANTHER" id="PTHR30055">
    <property type="entry name" value="HTH-TYPE TRANSCRIPTIONAL REGULATOR RUTR"/>
    <property type="match status" value="1"/>
</dbReference>
<evidence type="ECO:0000256" key="4">
    <source>
        <dbReference type="PROSITE-ProRule" id="PRU00335"/>
    </source>
</evidence>
<keyword evidence="2 4" id="KW-0238">DNA-binding</keyword>
<feature type="domain" description="HTH tetR-type" evidence="5">
    <location>
        <begin position="20"/>
        <end position="80"/>
    </location>
</feature>
<evidence type="ECO:0000313" key="7">
    <source>
        <dbReference type="Proteomes" id="UP000677804"/>
    </source>
</evidence>
<evidence type="ECO:0000259" key="5">
    <source>
        <dbReference type="PROSITE" id="PS50977"/>
    </source>
</evidence>
<reference evidence="6 7" key="1">
    <citation type="submission" date="2021-05" db="EMBL/GenBank/DDBJ databases">
        <title>Novel species in genus Cellulomonas.</title>
        <authorList>
            <person name="Zhang G."/>
        </authorList>
    </citation>
    <scope>NUCLEOTIDE SEQUENCE [LARGE SCALE GENOMIC DNA]</scope>
    <source>
        <strain evidence="7">zg-ZUI222</strain>
    </source>
</reference>
<keyword evidence="3" id="KW-0804">Transcription</keyword>
<dbReference type="PROSITE" id="PS50977">
    <property type="entry name" value="HTH_TETR_2"/>
    <property type="match status" value="1"/>
</dbReference>
<accession>A0ABX8D5F8</accession>
<evidence type="ECO:0000313" key="6">
    <source>
        <dbReference type="EMBL" id="QVI62283.1"/>
    </source>
</evidence>
<name>A0ABX8D5F8_9CELL</name>
<keyword evidence="1" id="KW-0805">Transcription regulation</keyword>
<dbReference type="PRINTS" id="PR00455">
    <property type="entry name" value="HTHTETR"/>
</dbReference>
<dbReference type="InterPro" id="IPR009057">
    <property type="entry name" value="Homeodomain-like_sf"/>
</dbReference>
<evidence type="ECO:0000256" key="1">
    <source>
        <dbReference type="ARBA" id="ARBA00023015"/>
    </source>
</evidence>
<protein>
    <submittedName>
        <fullName evidence="6">TetR/AcrR family transcriptional regulator</fullName>
    </submittedName>
</protein>
<dbReference type="Gene3D" id="1.10.357.10">
    <property type="entry name" value="Tetracycline Repressor, domain 2"/>
    <property type="match status" value="1"/>
</dbReference>
<dbReference type="Proteomes" id="UP000677804">
    <property type="component" value="Chromosome"/>
</dbReference>
<dbReference type="Pfam" id="PF00440">
    <property type="entry name" value="TetR_N"/>
    <property type="match status" value="1"/>
</dbReference>
<dbReference type="InterPro" id="IPR001647">
    <property type="entry name" value="HTH_TetR"/>
</dbReference>
<gene>
    <name evidence="6" type="ORF">KG103_18060</name>
</gene>
<proteinExistence type="predicted"/>
<feature type="DNA-binding region" description="H-T-H motif" evidence="4">
    <location>
        <begin position="43"/>
        <end position="62"/>
    </location>
</feature>
<organism evidence="6 7">
    <name type="scientific">Cellulomonas wangleii</name>
    <dbReference type="NCBI Taxonomy" id="2816956"/>
    <lineage>
        <taxon>Bacteria</taxon>
        <taxon>Bacillati</taxon>
        <taxon>Actinomycetota</taxon>
        <taxon>Actinomycetes</taxon>
        <taxon>Micrococcales</taxon>
        <taxon>Cellulomonadaceae</taxon>
        <taxon>Cellulomonas</taxon>
    </lineage>
</organism>
<dbReference type="EMBL" id="CP074405">
    <property type="protein sequence ID" value="QVI62283.1"/>
    <property type="molecule type" value="Genomic_DNA"/>
</dbReference>
<dbReference type="InterPro" id="IPR050109">
    <property type="entry name" value="HTH-type_TetR-like_transc_reg"/>
</dbReference>
<sequence length="214" mass="23191">MSDDRSPRRYESLLRTAQADETRTRIAQAARQAFVARGWAGTTVRDVAAAAGVSVPTVYAVYGNKKGLATALMDAADLAADPAQVAADLGAADGDHARQLEISVAFDRRLYERSGDLLRALREAPEPELAELAREGARRGDHARLTAFTSWPAGTLREGLDPQRAVDRYAAVCTLEAWTDLTAHRGWTPDEVERWWAGVVVHELLDDPGTAGPT</sequence>
<evidence type="ECO:0000256" key="2">
    <source>
        <dbReference type="ARBA" id="ARBA00023125"/>
    </source>
</evidence>
<keyword evidence="7" id="KW-1185">Reference proteome</keyword>
<dbReference type="RefSeq" id="WP_207339950.1">
    <property type="nucleotide sequence ID" value="NZ_CP074405.1"/>
</dbReference>
<dbReference type="PANTHER" id="PTHR30055:SF234">
    <property type="entry name" value="HTH-TYPE TRANSCRIPTIONAL REGULATOR BETI"/>
    <property type="match status" value="1"/>
</dbReference>
<dbReference type="SUPFAM" id="SSF46689">
    <property type="entry name" value="Homeodomain-like"/>
    <property type="match status" value="1"/>
</dbReference>
<evidence type="ECO:0000256" key="3">
    <source>
        <dbReference type="ARBA" id="ARBA00023163"/>
    </source>
</evidence>